<dbReference type="AlphaFoldDB" id="A0AAE3M6V4"/>
<evidence type="ECO:0000256" key="1">
    <source>
        <dbReference type="SAM" id="Phobius"/>
    </source>
</evidence>
<evidence type="ECO:0000313" key="2">
    <source>
        <dbReference type="EMBL" id="MCW3788198.1"/>
    </source>
</evidence>
<keyword evidence="1" id="KW-1133">Transmembrane helix</keyword>
<keyword evidence="3" id="KW-1185">Reference proteome</keyword>
<reference evidence="2" key="1">
    <citation type="submission" date="2022-10" db="EMBL/GenBank/DDBJ databases">
        <authorList>
            <person name="Yu W.X."/>
        </authorList>
    </citation>
    <scope>NUCLEOTIDE SEQUENCE</scope>
    <source>
        <strain evidence="2">AAT</strain>
    </source>
</reference>
<sequence>MISELMIWFSLLIWVAKDYFEMRNYFALSSILSVFLLLIILLFPLLKNLVYGIIFKWQNKITEDVFIEADEIVGMVKKAGHLNMEIEDSHGDIYNISYTKVYSKTISKPSRNHNLFKTTLTFSFTDYTSKNEILSTLKRELMNTPWTAVSQPPIIENSRIADGELVIEVAVFVIDQAYVEDVKTSVDQFFKKKSE</sequence>
<accession>A0AAE3M6V4</accession>
<comment type="caution">
    <text evidence="2">The sequence shown here is derived from an EMBL/GenBank/DDBJ whole genome shotgun (WGS) entry which is preliminary data.</text>
</comment>
<organism evidence="2 3">
    <name type="scientific">Plebeiibacterium sediminum</name>
    <dbReference type="NCBI Taxonomy" id="2992112"/>
    <lineage>
        <taxon>Bacteria</taxon>
        <taxon>Pseudomonadati</taxon>
        <taxon>Bacteroidota</taxon>
        <taxon>Bacteroidia</taxon>
        <taxon>Marinilabiliales</taxon>
        <taxon>Marinilabiliaceae</taxon>
        <taxon>Plebeiibacterium</taxon>
    </lineage>
</organism>
<dbReference type="EMBL" id="JAPDPJ010000046">
    <property type="protein sequence ID" value="MCW3788198.1"/>
    <property type="molecule type" value="Genomic_DNA"/>
</dbReference>
<dbReference type="Proteomes" id="UP001209229">
    <property type="component" value="Unassembled WGS sequence"/>
</dbReference>
<feature type="transmembrane region" description="Helical" evidence="1">
    <location>
        <begin position="25"/>
        <end position="46"/>
    </location>
</feature>
<name>A0AAE3M6V4_9BACT</name>
<proteinExistence type="predicted"/>
<evidence type="ECO:0000313" key="3">
    <source>
        <dbReference type="Proteomes" id="UP001209229"/>
    </source>
</evidence>
<dbReference type="RefSeq" id="WP_301191759.1">
    <property type="nucleotide sequence ID" value="NZ_JAPDPJ010000046.1"/>
</dbReference>
<keyword evidence="1" id="KW-0812">Transmembrane</keyword>
<keyword evidence="1" id="KW-0472">Membrane</keyword>
<protein>
    <submittedName>
        <fullName evidence="2">Mechanosensitive ion channel</fullName>
    </submittedName>
</protein>
<gene>
    <name evidence="2" type="ORF">OM075_17130</name>
</gene>